<evidence type="ECO:0000313" key="2">
    <source>
        <dbReference type="Proteomes" id="UP000821866"/>
    </source>
</evidence>
<dbReference type="PANTHER" id="PTHR11505">
    <property type="entry name" value="L1 TRANSPOSABLE ELEMENT-RELATED"/>
    <property type="match status" value="1"/>
</dbReference>
<accession>A0A9J6EJV7</accession>
<dbReference type="Proteomes" id="UP000821866">
    <property type="component" value="Chromosome 11"/>
</dbReference>
<evidence type="ECO:0000313" key="1">
    <source>
        <dbReference type="EMBL" id="KAH8034761.1"/>
    </source>
</evidence>
<proteinExistence type="predicted"/>
<evidence type="ECO:0008006" key="3">
    <source>
        <dbReference type="Google" id="ProtNLM"/>
    </source>
</evidence>
<dbReference type="VEuPathDB" id="VectorBase:LOC119165772"/>
<reference evidence="1" key="2">
    <citation type="submission" date="2021-09" db="EMBL/GenBank/DDBJ databases">
        <authorList>
            <person name="Jia N."/>
            <person name="Wang J."/>
            <person name="Shi W."/>
            <person name="Du L."/>
            <person name="Sun Y."/>
            <person name="Zhan W."/>
            <person name="Jiang J."/>
            <person name="Wang Q."/>
            <person name="Zhang B."/>
            <person name="Ji P."/>
            <person name="Sakyi L.B."/>
            <person name="Cui X."/>
            <person name="Yuan T."/>
            <person name="Jiang B."/>
            <person name="Yang W."/>
            <person name="Lam T.T.-Y."/>
            <person name="Chang Q."/>
            <person name="Ding S."/>
            <person name="Wang X."/>
            <person name="Zhu J."/>
            <person name="Ruan X."/>
            <person name="Zhao L."/>
            <person name="Wei J."/>
            <person name="Que T."/>
            <person name="Du C."/>
            <person name="Cheng J."/>
            <person name="Dai P."/>
            <person name="Han X."/>
            <person name="Huang E."/>
            <person name="Gao Y."/>
            <person name="Liu J."/>
            <person name="Shao H."/>
            <person name="Ye R."/>
            <person name="Li L."/>
            <person name="Wei W."/>
            <person name="Wang X."/>
            <person name="Wang C."/>
            <person name="Huo Q."/>
            <person name="Li W."/>
            <person name="Guo W."/>
            <person name="Chen H."/>
            <person name="Chen S."/>
            <person name="Zhou L."/>
            <person name="Zhou L."/>
            <person name="Ni X."/>
            <person name="Tian J."/>
            <person name="Zhou Y."/>
            <person name="Sheng Y."/>
            <person name="Liu T."/>
            <person name="Pan Y."/>
            <person name="Xia L."/>
            <person name="Li J."/>
            <person name="Zhao F."/>
            <person name="Cao W."/>
        </authorList>
    </citation>
    <scope>NUCLEOTIDE SEQUENCE</scope>
    <source>
        <strain evidence="1">Rmic-2018</strain>
        <tissue evidence="1">Larvae</tissue>
    </source>
</reference>
<dbReference type="EMBL" id="JABSTU010000003">
    <property type="protein sequence ID" value="KAH8034761.1"/>
    <property type="molecule type" value="Genomic_DNA"/>
</dbReference>
<protein>
    <recommendedName>
        <fullName evidence="3">L1 transposable element RRM domain-containing protein</fullName>
    </recommendedName>
</protein>
<comment type="caution">
    <text evidence="1">The sequence shown here is derived from an EMBL/GenBank/DDBJ whole genome shotgun (WGS) entry which is preliminary data.</text>
</comment>
<reference evidence="1" key="1">
    <citation type="journal article" date="2020" name="Cell">
        <title>Large-Scale Comparative Analyses of Tick Genomes Elucidate Their Genetic Diversity and Vector Capacities.</title>
        <authorList>
            <consortium name="Tick Genome and Microbiome Consortium (TIGMIC)"/>
            <person name="Jia N."/>
            <person name="Wang J."/>
            <person name="Shi W."/>
            <person name="Du L."/>
            <person name="Sun Y."/>
            <person name="Zhan W."/>
            <person name="Jiang J.F."/>
            <person name="Wang Q."/>
            <person name="Zhang B."/>
            <person name="Ji P."/>
            <person name="Bell-Sakyi L."/>
            <person name="Cui X.M."/>
            <person name="Yuan T.T."/>
            <person name="Jiang B.G."/>
            <person name="Yang W.F."/>
            <person name="Lam T.T."/>
            <person name="Chang Q.C."/>
            <person name="Ding S.J."/>
            <person name="Wang X.J."/>
            <person name="Zhu J.G."/>
            <person name="Ruan X.D."/>
            <person name="Zhao L."/>
            <person name="Wei J.T."/>
            <person name="Ye R.Z."/>
            <person name="Que T.C."/>
            <person name="Du C.H."/>
            <person name="Zhou Y.H."/>
            <person name="Cheng J.X."/>
            <person name="Dai P.F."/>
            <person name="Guo W.B."/>
            <person name="Han X.H."/>
            <person name="Huang E.J."/>
            <person name="Li L.F."/>
            <person name="Wei W."/>
            <person name="Gao Y.C."/>
            <person name="Liu J.Z."/>
            <person name="Shao H.Z."/>
            <person name="Wang X."/>
            <person name="Wang C.C."/>
            <person name="Yang T.C."/>
            <person name="Huo Q.B."/>
            <person name="Li W."/>
            <person name="Chen H.Y."/>
            <person name="Chen S.E."/>
            <person name="Zhou L.G."/>
            <person name="Ni X.B."/>
            <person name="Tian J.H."/>
            <person name="Sheng Y."/>
            <person name="Liu T."/>
            <person name="Pan Y.S."/>
            <person name="Xia L.Y."/>
            <person name="Li J."/>
            <person name="Zhao F."/>
            <person name="Cao W.C."/>
        </authorList>
    </citation>
    <scope>NUCLEOTIDE SEQUENCE</scope>
    <source>
        <strain evidence="1">Rmic-2018</strain>
    </source>
</reference>
<organism evidence="1 2">
    <name type="scientific">Rhipicephalus microplus</name>
    <name type="common">Cattle tick</name>
    <name type="synonym">Boophilus microplus</name>
    <dbReference type="NCBI Taxonomy" id="6941"/>
    <lineage>
        <taxon>Eukaryota</taxon>
        <taxon>Metazoa</taxon>
        <taxon>Ecdysozoa</taxon>
        <taxon>Arthropoda</taxon>
        <taxon>Chelicerata</taxon>
        <taxon>Arachnida</taxon>
        <taxon>Acari</taxon>
        <taxon>Parasitiformes</taxon>
        <taxon>Ixodida</taxon>
        <taxon>Ixodoidea</taxon>
        <taxon>Ixodidae</taxon>
        <taxon>Rhipicephalinae</taxon>
        <taxon>Rhipicephalus</taxon>
        <taxon>Boophilus</taxon>
    </lineage>
</organism>
<gene>
    <name evidence="1" type="ORF">HPB51_002175</name>
</gene>
<dbReference type="Gene3D" id="3.30.70.1820">
    <property type="entry name" value="L1 transposable element, RRM domain"/>
    <property type="match status" value="1"/>
</dbReference>
<keyword evidence="2" id="KW-1185">Reference proteome</keyword>
<sequence>MCIIVCRLVGELWRPRASSQKTKFHFLSEVREAPLGFARASTSREFEARIDPAAVLYTPMTLANLKRRLSKIEERLESVDNLSESVKAVGSVVQESQEQLKTIEQKQTHQANLVVDDLNNRMRRNNLVFKGVPEQAAEKWSDTEKLIHEFVTENLGIQPGEIERAHRVGQRKPDRTRPVVVKFLNFKDKSNILKNAFKLKDLATPRVWIEEDFSPRVQLIRKTLRDFARAKRQKNEKYKLQFDKLIMAT</sequence>
<dbReference type="AlphaFoldDB" id="A0A9J6EJV7"/>
<dbReference type="InterPro" id="IPR004244">
    <property type="entry name" value="Transposase_22"/>
</dbReference>
<name>A0A9J6EJV7_RHIMP</name>